<evidence type="ECO:0000313" key="2">
    <source>
        <dbReference type="EMBL" id="EWC60494.1"/>
    </source>
</evidence>
<comment type="caution">
    <text evidence="2">The sequence shown here is derived from an EMBL/GenBank/DDBJ whole genome shotgun (WGS) entry which is preliminary data.</text>
</comment>
<dbReference type="Proteomes" id="UP000019277">
    <property type="component" value="Unassembled WGS sequence"/>
</dbReference>
<dbReference type="Gene3D" id="3.10.180.10">
    <property type="entry name" value="2,3-Dihydroxybiphenyl 1,2-Dioxygenase, domain 1"/>
    <property type="match status" value="1"/>
</dbReference>
<dbReference type="AlphaFoldDB" id="W7J2Y2"/>
<gene>
    <name evidence="2" type="ORF">UO65_4162</name>
</gene>
<accession>W7J2Y2</accession>
<dbReference type="PANTHER" id="PTHR35908">
    <property type="entry name" value="HYPOTHETICAL FUSION PROTEIN"/>
    <property type="match status" value="1"/>
</dbReference>
<name>W7J2Y2_9PSEU</name>
<protein>
    <recommendedName>
        <fullName evidence="1">Glyoxalase-like domain-containing protein</fullName>
    </recommendedName>
</protein>
<organism evidence="2 3">
    <name type="scientific">Actinokineospora spheciospongiae</name>
    <dbReference type="NCBI Taxonomy" id="909613"/>
    <lineage>
        <taxon>Bacteria</taxon>
        <taxon>Bacillati</taxon>
        <taxon>Actinomycetota</taxon>
        <taxon>Actinomycetes</taxon>
        <taxon>Pseudonocardiales</taxon>
        <taxon>Pseudonocardiaceae</taxon>
        <taxon>Actinokineospora</taxon>
    </lineage>
</organism>
<dbReference type="Pfam" id="PF18029">
    <property type="entry name" value="Glyoxalase_6"/>
    <property type="match status" value="1"/>
</dbReference>
<dbReference type="EMBL" id="AYXG01000155">
    <property type="protein sequence ID" value="EWC60494.1"/>
    <property type="molecule type" value="Genomic_DNA"/>
</dbReference>
<proteinExistence type="predicted"/>
<feature type="domain" description="Glyoxalase-like" evidence="1">
    <location>
        <begin position="9"/>
        <end position="143"/>
    </location>
</feature>
<sequence>MVLVALGFQVTFDALDPGRQAGFWALALGYELEPPPPGFTTWEEFGERIGMPPERWGDLAAVVAPDRDRPRLLFQRVPEDKAAKNRVHLDVHVDGPRDEGRWERVTAHVRLLVEAGATLVAERHENIGDWVVLLDPEGNEFCVQ</sequence>
<evidence type="ECO:0000259" key="1">
    <source>
        <dbReference type="Pfam" id="PF18029"/>
    </source>
</evidence>
<dbReference type="PANTHER" id="PTHR35908:SF1">
    <property type="entry name" value="CONSERVED PROTEIN"/>
    <property type="match status" value="1"/>
</dbReference>
<reference evidence="2 3" key="1">
    <citation type="journal article" date="2014" name="Genome Announc.">
        <title>Draft Genome Sequence of the Antitrypanosomally Active Sponge-Associated Bacterium Actinokineospora sp. Strain EG49.</title>
        <authorList>
            <person name="Harjes J."/>
            <person name="Ryu T."/>
            <person name="Abdelmohsen U.R."/>
            <person name="Moitinho-Silva L."/>
            <person name="Horn H."/>
            <person name="Ravasi T."/>
            <person name="Hentschel U."/>
        </authorList>
    </citation>
    <scope>NUCLEOTIDE SEQUENCE [LARGE SCALE GENOMIC DNA]</scope>
    <source>
        <strain evidence="2 3">EG49</strain>
    </source>
</reference>
<keyword evidence="3" id="KW-1185">Reference proteome</keyword>
<dbReference type="eggNOG" id="COG0346">
    <property type="taxonomic scope" value="Bacteria"/>
</dbReference>
<dbReference type="InterPro" id="IPR029068">
    <property type="entry name" value="Glyas_Bleomycin-R_OHBP_Dase"/>
</dbReference>
<evidence type="ECO:0000313" key="3">
    <source>
        <dbReference type="Proteomes" id="UP000019277"/>
    </source>
</evidence>
<dbReference type="SUPFAM" id="SSF54593">
    <property type="entry name" value="Glyoxalase/Bleomycin resistance protein/Dihydroxybiphenyl dioxygenase"/>
    <property type="match status" value="1"/>
</dbReference>
<dbReference type="InterPro" id="IPR041581">
    <property type="entry name" value="Glyoxalase_6"/>
</dbReference>
<dbReference type="PATRIC" id="fig|909613.9.peg.4164"/>
<dbReference type="STRING" id="909613.UO65_4162"/>